<evidence type="ECO:0000256" key="2">
    <source>
        <dbReference type="ARBA" id="ARBA00022741"/>
    </source>
</evidence>
<gene>
    <name evidence="5" type="ORF">M2283_010084</name>
</gene>
<keyword evidence="3" id="KW-0378">Hydrolase</keyword>
<dbReference type="InterPro" id="IPR004130">
    <property type="entry name" value="Gpn"/>
</dbReference>
<comment type="caution">
    <text evidence="5">The sequence shown here is derived from an EMBL/GenBank/DDBJ whole genome shotgun (WGS) entry which is preliminary data.</text>
</comment>
<keyword evidence="2" id="KW-0547">Nucleotide-binding</keyword>
<proteinExistence type="inferred from homology"/>
<dbReference type="InterPro" id="IPR027417">
    <property type="entry name" value="P-loop_NTPase"/>
</dbReference>
<dbReference type="InterPro" id="IPR052705">
    <property type="entry name" value="Gliding_Motility_GTPase"/>
</dbReference>
<keyword evidence="6" id="KW-1185">Reference proteome</keyword>
<keyword evidence="4" id="KW-0342">GTP-binding</keyword>
<evidence type="ECO:0000256" key="3">
    <source>
        <dbReference type="ARBA" id="ARBA00022801"/>
    </source>
</evidence>
<evidence type="ECO:0000256" key="1">
    <source>
        <dbReference type="ARBA" id="ARBA00005290"/>
    </source>
</evidence>
<dbReference type="PANTHER" id="PTHR42708:SF1">
    <property type="entry name" value="GLIDING MOTILITY PROTEIN MGLA"/>
    <property type="match status" value="1"/>
</dbReference>
<organism evidence="5 6">
    <name type="scientific">Streptomyces pseudovenezuelae</name>
    <dbReference type="NCBI Taxonomy" id="67350"/>
    <lineage>
        <taxon>Bacteria</taxon>
        <taxon>Bacillati</taxon>
        <taxon>Actinomycetota</taxon>
        <taxon>Actinomycetes</taxon>
        <taxon>Kitasatosporales</taxon>
        <taxon>Streptomycetaceae</taxon>
        <taxon>Streptomyces</taxon>
        <taxon>Streptomyces aurantiacus group</taxon>
    </lineage>
</organism>
<name>A0ABT6M2I3_9ACTN</name>
<sequence length="208" mass="22626">MPWRKPGDGMTPPDQPVERAKIKLVIGGGFGVGKTTAIGAVSDIDPLKTEEVLTTRSAATDSLHGVEDKTQTTVAFDFGRVGWDGDTPVELYLFGTPGQPRFWSLWHDLCDGAQGAVVLADTRRIDSSFPAADFFEHKGLPFVIAVNTFPGTKPRTLDEIRDAFSVKDTVPLVVCDAREGESVASVLLTLIEHIFRTRFPDLTPLDVS</sequence>
<accession>A0ABT6M2I3</accession>
<evidence type="ECO:0000256" key="4">
    <source>
        <dbReference type="ARBA" id="ARBA00023134"/>
    </source>
</evidence>
<dbReference type="Gene3D" id="3.40.50.300">
    <property type="entry name" value="P-loop containing nucleotide triphosphate hydrolases"/>
    <property type="match status" value="1"/>
</dbReference>
<dbReference type="EMBL" id="JARXVH010000042">
    <property type="protein sequence ID" value="MDH6222732.1"/>
    <property type="molecule type" value="Genomic_DNA"/>
</dbReference>
<dbReference type="CDD" id="cd00882">
    <property type="entry name" value="Ras_like_GTPase"/>
    <property type="match status" value="1"/>
</dbReference>
<dbReference type="Proteomes" id="UP001160499">
    <property type="component" value="Unassembled WGS sequence"/>
</dbReference>
<comment type="similarity">
    <text evidence="1">Belongs to the GPN-loop GTPase family.</text>
</comment>
<dbReference type="Pfam" id="PF03029">
    <property type="entry name" value="ATP_bind_1"/>
    <property type="match status" value="1"/>
</dbReference>
<dbReference type="SUPFAM" id="SSF52540">
    <property type="entry name" value="P-loop containing nucleoside triphosphate hydrolases"/>
    <property type="match status" value="1"/>
</dbReference>
<evidence type="ECO:0000313" key="6">
    <source>
        <dbReference type="Proteomes" id="UP001160499"/>
    </source>
</evidence>
<evidence type="ECO:0000313" key="5">
    <source>
        <dbReference type="EMBL" id="MDH6222732.1"/>
    </source>
</evidence>
<reference evidence="5 6" key="1">
    <citation type="submission" date="2023-04" db="EMBL/GenBank/DDBJ databases">
        <title>Forest soil microbial communities from Buena Vista Peninsula, Colon Province, Panama.</title>
        <authorList>
            <person name="Bouskill N."/>
        </authorList>
    </citation>
    <scope>NUCLEOTIDE SEQUENCE [LARGE SCALE GENOMIC DNA]</scope>
    <source>
        <strain evidence="5 6">GGS1</strain>
    </source>
</reference>
<protein>
    <submittedName>
        <fullName evidence="5">Signal recognition particle receptor subunit beta</fullName>
    </submittedName>
</protein>
<keyword evidence="5" id="KW-0675">Receptor</keyword>
<dbReference type="PANTHER" id="PTHR42708">
    <property type="entry name" value="ATP/GTP-BINDING PROTEIN-RELATED"/>
    <property type="match status" value="1"/>
</dbReference>